<dbReference type="OrthoDB" id="6770063at2759"/>
<feature type="transmembrane region" description="Helical" evidence="6">
    <location>
        <begin position="491"/>
        <end position="511"/>
    </location>
</feature>
<feature type="transmembrane region" description="Helical" evidence="6">
    <location>
        <begin position="457"/>
        <end position="479"/>
    </location>
</feature>
<evidence type="ECO:0000256" key="4">
    <source>
        <dbReference type="ARBA" id="ARBA00023136"/>
    </source>
</evidence>
<feature type="transmembrane region" description="Helical" evidence="6">
    <location>
        <begin position="178"/>
        <end position="201"/>
    </location>
</feature>
<dbReference type="AlphaFoldDB" id="A0A507B0L1"/>
<dbReference type="STRING" id="1093900.A0A507B0L1"/>
<feature type="transmembrane region" description="Helical" evidence="6">
    <location>
        <begin position="415"/>
        <end position="436"/>
    </location>
</feature>
<feature type="transmembrane region" description="Helical" evidence="6">
    <location>
        <begin position="213"/>
        <end position="233"/>
    </location>
</feature>
<feature type="compositionally biased region" description="Basic and acidic residues" evidence="5">
    <location>
        <begin position="37"/>
        <end position="66"/>
    </location>
</feature>
<dbReference type="GeneID" id="41976005"/>
<protein>
    <recommendedName>
        <fullName evidence="7">Major facilitator superfamily (MFS) profile domain-containing protein</fullName>
    </recommendedName>
</protein>
<feature type="domain" description="Major facilitator superfamily (MFS) profile" evidence="7">
    <location>
        <begin position="147"/>
        <end position="580"/>
    </location>
</feature>
<dbReference type="RefSeq" id="XP_030992219.1">
    <property type="nucleotide sequence ID" value="XM_031143425.1"/>
</dbReference>
<feature type="region of interest" description="Disordered" evidence="5">
    <location>
        <begin position="1"/>
        <end position="85"/>
    </location>
</feature>
<comment type="subcellular location">
    <subcellularLocation>
        <location evidence="1">Membrane</location>
        <topology evidence="1">Multi-pass membrane protein</topology>
    </subcellularLocation>
</comment>
<keyword evidence="4 6" id="KW-0472">Membrane</keyword>
<feature type="transmembrane region" description="Helical" evidence="6">
    <location>
        <begin position="552"/>
        <end position="573"/>
    </location>
</feature>
<name>A0A507B0L1_9PEZI</name>
<keyword evidence="9" id="KW-1185">Reference proteome</keyword>
<feature type="transmembrane region" description="Helical" evidence="6">
    <location>
        <begin position="372"/>
        <end position="395"/>
    </location>
</feature>
<evidence type="ECO:0000256" key="2">
    <source>
        <dbReference type="ARBA" id="ARBA00022692"/>
    </source>
</evidence>
<reference evidence="8 9" key="1">
    <citation type="submission" date="2019-06" db="EMBL/GenBank/DDBJ databases">
        <title>Draft genome sequence of the filamentous fungus Phialemoniopsis curvata isolated from diesel fuel.</title>
        <authorList>
            <person name="Varaljay V.A."/>
            <person name="Lyon W.J."/>
            <person name="Crouch A.L."/>
            <person name="Drake C.E."/>
            <person name="Hollomon J.M."/>
            <person name="Nadeau L.J."/>
            <person name="Nunn H.S."/>
            <person name="Stevenson B.S."/>
            <person name="Bojanowski C.L."/>
            <person name="Crookes-Goodson W.J."/>
        </authorList>
    </citation>
    <scope>NUCLEOTIDE SEQUENCE [LARGE SCALE GENOMIC DNA]</scope>
    <source>
        <strain evidence="8 9">D216</strain>
    </source>
</reference>
<dbReference type="CDD" id="cd17323">
    <property type="entry name" value="MFS_Tpo1_MDR_like"/>
    <property type="match status" value="1"/>
</dbReference>
<keyword evidence="2 6" id="KW-0812">Transmembrane</keyword>
<evidence type="ECO:0000256" key="5">
    <source>
        <dbReference type="SAM" id="MobiDB-lite"/>
    </source>
</evidence>
<dbReference type="InterPro" id="IPR036259">
    <property type="entry name" value="MFS_trans_sf"/>
</dbReference>
<dbReference type="GO" id="GO:0016020">
    <property type="term" value="C:membrane"/>
    <property type="evidence" value="ECO:0007669"/>
    <property type="project" value="UniProtKB-SubCell"/>
</dbReference>
<feature type="transmembrane region" description="Helical" evidence="6">
    <location>
        <begin position="273"/>
        <end position="294"/>
    </location>
</feature>
<dbReference type="GO" id="GO:0022857">
    <property type="term" value="F:transmembrane transporter activity"/>
    <property type="evidence" value="ECO:0007669"/>
    <property type="project" value="InterPro"/>
</dbReference>
<dbReference type="EMBL" id="SKBQ01000057">
    <property type="protein sequence ID" value="TPX10508.1"/>
    <property type="molecule type" value="Genomic_DNA"/>
</dbReference>
<evidence type="ECO:0000256" key="6">
    <source>
        <dbReference type="SAM" id="Phobius"/>
    </source>
</evidence>
<evidence type="ECO:0000256" key="3">
    <source>
        <dbReference type="ARBA" id="ARBA00022989"/>
    </source>
</evidence>
<dbReference type="InterPro" id="IPR011701">
    <property type="entry name" value="MFS"/>
</dbReference>
<comment type="caution">
    <text evidence="8">The sequence shown here is derived from an EMBL/GenBank/DDBJ whole genome shotgun (WGS) entry which is preliminary data.</text>
</comment>
<feature type="transmembrane region" description="Helical" evidence="6">
    <location>
        <begin position="145"/>
        <end position="166"/>
    </location>
</feature>
<dbReference type="FunFam" id="1.20.1250.20:FF:000011">
    <property type="entry name" value="MFS multidrug transporter, putative"/>
    <property type="match status" value="1"/>
</dbReference>
<organism evidence="8 9">
    <name type="scientific">Thyridium curvatum</name>
    <dbReference type="NCBI Taxonomy" id="1093900"/>
    <lineage>
        <taxon>Eukaryota</taxon>
        <taxon>Fungi</taxon>
        <taxon>Dikarya</taxon>
        <taxon>Ascomycota</taxon>
        <taxon>Pezizomycotina</taxon>
        <taxon>Sordariomycetes</taxon>
        <taxon>Sordariomycetidae</taxon>
        <taxon>Thyridiales</taxon>
        <taxon>Thyridiaceae</taxon>
        <taxon>Thyridium</taxon>
    </lineage>
</organism>
<dbReference type="Pfam" id="PF07690">
    <property type="entry name" value="MFS_1"/>
    <property type="match status" value="1"/>
</dbReference>
<dbReference type="SUPFAM" id="SSF103473">
    <property type="entry name" value="MFS general substrate transporter"/>
    <property type="match status" value="1"/>
</dbReference>
<dbReference type="Proteomes" id="UP000319257">
    <property type="component" value="Unassembled WGS sequence"/>
</dbReference>
<feature type="transmembrane region" description="Helical" evidence="6">
    <location>
        <begin position="518"/>
        <end position="540"/>
    </location>
</feature>
<evidence type="ECO:0000259" key="7">
    <source>
        <dbReference type="PROSITE" id="PS50850"/>
    </source>
</evidence>
<proteinExistence type="predicted"/>
<evidence type="ECO:0000313" key="9">
    <source>
        <dbReference type="Proteomes" id="UP000319257"/>
    </source>
</evidence>
<gene>
    <name evidence="8" type="ORF">E0L32_008558</name>
</gene>
<feature type="compositionally biased region" description="Basic residues" evidence="5">
    <location>
        <begin position="1"/>
        <end position="10"/>
    </location>
</feature>
<dbReference type="PANTHER" id="PTHR23502">
    <property type="entry name" value="MAJOR FACILITATOR SUPERFAMILY"/>
    <property type="match status" value="1"/>
</dbReference>
<dbReference type="InterPro" id="IPR020846">
    <property type="entry name" value="MFS_dom"/>
</dbReference>
<accession>A0A507B0L1</accession>
<dbReference type="PROSITE" id="PS50850">
    <property type="entry name" value="MFS"/>
    <property type="match status" value="1"/>
</dbReference>
<dbReference type="Gene3D" id="1.20.1250.20">
    <property type="entry name" value="MFS general substrate transporter like domains"/>
    <property type="match status" value="1"/>
</dbReference>
<sequence>MGSKARRPQHCHAATSSAVPAEHVGEESDQSGPGFQDRSHNEKKEDLDSRSVESVRAEEDKDKDSDESLDTDFDSGSEAGRARITRSISEVRDGIQIRRDVELGADNDQLEKQATQRSEHDPNLVTWDGPNDPENPKCWTYRKKWLAVFVVSIFTLISPVSSSMTAPALPDIGRELHITLYIEQILSLSIFLLAYAIGPLCMGPLSEIYGRTIVLQLSNLLFLFFNLGCGLARTKEQLIAFRFFAGLGGSAPLAIGGGVLSDLFTAEERGRAISIYSLMPLLGPAIGPIAGGFITQQTSWRWIFHAVTIADGLVQVLGFFFLRETYAPVLLGRRRARLVRETGNADLHTIYDRPDRTLAQTLRIALTRPFRLLFTQVILQVLALYMMYLYGIMYIQLSTFPALWRSYGMGVGAGGLHYISLGVGFFLGAQVCAPLQDRVYAALKRRRGLSAEGLPEFRVPMMVPGAVLVPAGLLVYGWTAQCRTHWIGPDVGAAMLTAGVIVGFQCIQGYLVDTYALYAASAIGAATVLRSLAGFGFPLFAPALYDRLDYGWGNSVMALVAVVVGWPAPILLWKYGAVLRARSPYAQG</sequence>
<dbReference type="InParanoid" id="A0A507B0L1"/>
<evidence type="ECO:0000313" key="8">
    <source>
        <dbReference type="EMBL" id="TPX10508.1"/>
    </source>
</evidence>
<feature type="transmembrane region" description="Helical" evidence="6">
    <location>
        <begin position="300"/>
        <end position="322"/>
    </location>
</feature>
<evidence type="ECO:0000256" key="1">
    <source>
        <dbReference type="ARBA" id="ARBA00004141"/>
    </source>
</evidence>
<keyword evidence="3 6" id="KW-1133">Transmembrane helix</keyword>
<feature type="transmembrane region" description="Helical" evidence="6">
    <location>
        <begin position="239"/>
        <end position="261"/>
    </location>
</feature>
<dbReference type="PANTHER" id="PTHR23502:SF60">
    <property type="entry name" value="MAJOR FACILITATOR SUPERFAMILY (MFS) PROFILE DOMAIN-CONTAINING PROTEIN-RELATED"/>
    <property type="match status" value="1"/>
</dbReference>